<comment type="catalytic activity">
    <reaction evidence="1 6">
        <text>(8S)-3',8-cyclo-7,8-dihydroguanosine 5'-triphosphate = cyclic pyranopterin phosphate + diphosphate</text>
        <dbReference type="Rhea" id="RHEA:49580"/>
        <dbReference type="ChEBI" id="CHEBI:33019"/>
        <dbReference type="ChEBI" id="CHEBI:59648"/>
        <dbReference type="ChEBI" id="CHEBI:131766"/>
        <dbReference type="EC" id="4.6.1.17"/>
    </reaction>
</comment>
<evidence type="ECO:0000256" key="5">
    <source>
        <dbReference type="ARBA" id="ARBA00023239"/>
    </source>
</evidence>
<evidence type="ECO:0000313" key="10">
    <source>
        <dbReference type="Proteomes" id="UP001499978"/>
    </source>
</evidence>
<protein>
    <recommendedName>
        <fullName evidence="3 6">Cyclic pyranopterin monophosphate synthase</fullName>
        <ecNumber evidence="3 6">4.6.1.17</ecNumber>
    </recommendedName>
    <alternativeName>
        <fullName evidence="6">Molybdenum cofactor biosynthesis protein C</fullName>
    </alternativeName>
</protein>
<keyword evidence="10" id="KW-1185">Reference proteome</keyword>
<dbReference type="InterPro" id="IPR047594">
    <property type="entry name" value="MoaC_bact/euk"/>
</dbReference>
<dbReference type="Proteomes" id="UP001499978">
    <property type="component" value="Unassembled WGS sequence"/>
</dbReference>
<name>A0ABN3N467_9ACTN</name>
<gene>
    <name evidence="6 9" type="primary">moaC</name>
    <name evidence="9" type="ORF">GCM10010201_03570</name>
</gene>
<evidence type="ECO:0000259" key="8">
    <source>
        <dbReference type="Pfam" id="PF01967"/>
    </source>
</evidence>
<dbReference type="PANTHER" id="PTHR22960:SF29">
    <property type="entry name" value="CYCLIC PYRANOPTERIN MONOPHOSPHATE SYNTHASE"/>
    <property type="match status" value="1"/>
</dbReference>
<feature type="binding site" evidence="6">
    <location>
        <begin position="84"/>
        <end position="86"/>
    </location>
    <ligand>
        <name>substrate</name>
    </ligand>
</feature>
<feature type="compositionally biased region" description="Basic and acidic residues" evidence="7">
    <location>
        <begin position="1"/>
        <end position="15"/>
    </location>
</feature>
<evidence type="ECO:0000256" key="7">
    <source>
        <dbReference type="SAM" id="MobiDB-lite"/>
    </source>
</evidence>
<evidence type="ECO:0000256" key="6">
    <source>
        <dbReference type="HAMAP-Rule" id="MF_01224"/>
    </source>
</evidence>
<comment type="function">
    <text evidence="6">Catalyzes the conversion of (8S)-3',8-cyclo-7,8-dihydroguanosine 5'-triphosphate to cyclic pyranopterin monophosphate (cPMP).</text>
</comment>
<dbReference type="PANTHER" id="PTHR22960">
    <property type="entry name" value="MOLYBDOPTERIN COFACTOR SYNTHESIS PROTEIN A"/>
    <property type="match status" value="1"/>
</dbReference>
<organism evidence="9 10">
    <name type="scientific">Pilimelia columellifera subsp. columellifera</name>
    <dbReference type="NCBI Taxonomy" id="706583"/>
    <lineage>
        <taxon>Bacteria</taxon>
        <taxon>Bacillati</taxon>
        <taxon>Actinomycetota</taxon>
        <taxon>Actinomycetes</taxon>
        <taxon>Micromonosporales</taxon>
        <taxon>Micromonosporaceae</taxon>
        <taxon>Pilimelia</taxon>
    </lineage>
</organism>
<feature type="region of interest" description="Disordered" evidence="7">
    <location>
        <begin position="1"/>
        <end position="21"/>
    </location>
</feature>
<dbReference type="InterPro" id="IPR050105">
    <property type="entry name" value="MoCo_biosynth_MoaA/MoaC"/>
</dbReference>
<feature type="binding site" evidence="6">
    <location>
        <begin position="120"/>
        <end position="121"/>
    </location>
    <ligand>
        <name>substrate</name>
    </ligand>
</feature>
<proteinExistence type="inferred from homology"/>
<accession>A0ABN3N467</accession>
<dbReference type="InterPro" id="IPR002820">
    <property type="entry name" value="Mopterin_CF_biosynth-C_dom"/>
</dbReference>
<dbReference type="EMBL" id="BAAARY010000001">
    <property type="protein sequence ID" value="GAA2511800.1"/>
    <property type="molecule type" value="Genomic_DNA"/>
</dbReference>
<dbReference type="InterPro" id="IPR036522">
    <property type="entry name" value="MoaC_sf"/>
</dbReference>
<dbReference type="Pfam" id="PF01967">
    <property type="entry name" value="MoaC"/>
    <property type="match status" value="1"/>
</dbReference>
<comment type="subunit">
    <text evidence="6">Homohexamer; trimer of dimers.</text>
</comment>
<dbReference type="SUPFAM" id="SSF55040">
    <property type="entry name" value="Molybdenum cofactor biosynthesis protein C, MoaC"/>
    <property type="match status" value="1"/>
</dbReference>
<dbReference type="HAMAP" id="MF_01224_B">
    <property type="entry name" value="MoaC_B"/>
    <property type="match status" value="1"/>
</dbReference>
<feature type="domain" description="Molybdopterin cofactor biosynthesis C (MoaC)" evidence="8">
    <location>
        <begin position="24"/>
        <end position="157"/>
    </location>
</feature>
<evidence type="ECO:0000256" key="1">
    <source>
        <dbReference type="ARBA" id="ARBA00001637"/>
    </source>
</evidence>
<comment type="pathway">
    <text evidence="2 6">Cofactor biosynthesis; molybdopterin biosynthesis.</text>
</comment>
<dbReference type="NCBIfam" id="NF006870">
    <property type="entry name" value="PRK09364.1"/>
    <property type="match status" value="1"/>
</dbReference>
<evidence type="ECO:0000256" key="3">
    <source>
        <dbReference type="ARBA" id="ARBA00012575"/>
    </source>
</evidence>
<dbReference type="NCBIfam" id="TIGR00581">
    <property type="entry name" value="moaC"/>
    <property type="match status" value="1"/>
</dbReference>
<dbReference type="EC" id="4.6.1.17" evidence="3 6"/>
<feature type="active site" evidence="6">
    <location>
        <position position="135"/>
    </location>
</feature>
<sequence length="169" mass="17516">MTNEPDSARGEHLTHTDSSGAAHMVDVAGKAVSARRAVAAGQVRTTAAVIALLRRDGLPKGDALAVARLAGIMGAKRTPDLIPLCHPIALHGVAVDLALTDDTVEITATTRTADRTGVEMEALTAVATAGLALIDMVKAVDPAATLDRVRVLLKEGGKTGLWERPCERG</sequence>
<reference evidence="9 10" key="1">
    <citation type="journal article" date="2019" name="Int. J. Syst. Evol. Microbiol.">
        <title>The Global Catalogue of Microorganisms (GCM) 10K type strain sequencing project: providing services to taxonomists for standard genome sequencing and annotation.</title>
        <authorList>
            <consortium name="The Broad Institute Genomics Platform"/>
            <consortium name="The Broad Institute Genome Sequencing Center for Infectious Disease"/>
            <person name="Wu L."/>
            <person name="Ma J."/>
        </authorList>
    </citation>
    <scope>NUCLEOTIDE SEQUENCE [LARGE SCALE GENOMIC DNA]</scope>
    <source>
        <strain evidence="9 10">JCM 3367</strain>
    </source>
</reference>
<evidence type="ECO:0000313" key="9">
    <source>
        <dbReference type="EMBL" id="GAA2511800.1"/>
    </source>
</evidence>
<evidence type="ECO:0000256" key="2">
    <source>
        <dbReference type="ARBA" id="ARBA00005046"/>
    </source>
</evidence>
<keyword evidence="4 6" id="KW-0501">Molybdenum cofactor biosynthesis</keyword>
<keyword evidence="5 6" id="KW-0456">Lyase</keyword>
<evidence type="ECO:0000256" key="4">
    <source>
        <dbReference type="ARBA" id="ARBA00023150"/>
    </source>
</evidence>
<comment type="similarity">
    <text evidence="6">Belongs to the MoaC family.</text>
</comment>
<dbReference type="Gene3D" id="3.30.70.640">
    <property type="entry name" value="Molybdopterin cofactor biosynthesis C (MoaC) domain"/>
    <property type="match status" value="1"/>
</dbReference>
<dbReference type="InterPro" id="IPR023045">
    <property type="entry name" value="MoaC"/>
</dbReference>
<comment type="caution">
    <text evidence="9">The sequence shown here is derived from an EMBL/GenBank/DDBJ whole genome shotgun (WGS) entry which is preliminary data.</text>
</comment>